<evidence type="ECO:0000313" key="1">
    <source>
        <dbReference type="EMBL" id="PWW76907.1"/>
    </source>
</evidence>
<organism evidence="1 2">
    <name type="scientific">Tuber magnatum</name>
    <name type="common">white Piedmont truffle</name>
    <dbReference type="NCBI Taxonomy" id="42249"/>
    <lineage>
        <taxon>Eukaryota</taxon>
        <taxon>Fungi</taxon>
        <taxon>Dikarya</taxon>
        <taxon>Ascomycota</taxon>
        <taxon>Pezizomycotina</taxon>
        <taxon>Pezizomycetes</taxon>
        <taxon>Pezizales</taxon>
        <taxon>Tuberaceae</taxon>
        <taxon>Tuber</taxon>
    </lineage>
</organism>
<dbReference type="InterPro" id="IPR029058">
    <property type="entry name" value="AB_hydrolase_fold"/>
</dbReference>
<evidence type="ECO:0008006" key="3">
    <source>
        <dbReference type="Google" id="ProtNLM"/>
    </source>
</evidence>
<reference evidence="1 2" key="1">
    <citation type="submission" date="2018-03" db="EMBL/GenBank/DDBJ databases">
        <title>Genomes of Pezizomycetes fungi and the evolution of truffles.</title>
        <authorList>
            <person name="Murat C."/>
            <person name="Payen T."/>
            <person name="Noel B."/>
            <person name="Kuo A."/>
            <person name="Martin F.M."/>
        </authorList>
    </citation>
    <scope>NUCLEOTIDE SEQUENCE [LARGE SCALE GENOMIC DNA]</scope>
    <source>
        <strain evidence="1">091103-1</strain>
    </source>
</reference>
<evidence type="ECO:0000313" key="2">
    <source>
        <dbReference type="Proteomes" id="UP000246991"/>
    </source>
</evidence>
<comment type="caution">
    <text evidence="1">The sequence shown here is derived from an EMBL/GenBank/DDBJ whole genome shotgun (WGS) entry which is preliminary data.</text>
</comment>
<sequence>MLNRSLPELFFIRTCIASLRSIPPLSTLYTLSRFTVLPSNFRLPIALEVYLFSEALFFTVVYIPRKLILQRPAQHPPLSPRSGRRALFKKCIDETPDVGAYLSGWFHGAAVKTIKRENVREFLTWAFLNGSRSGGAEEFAESEEYVCLLESRLGRGFEKGYEKGAKCIRLTLDAVVMEYRSLLWYFIVYIVDLTTCIRFRLHSFNHFAPGAWLRIIPPRPHTTFSSLSPVRRISYWHRPHTHPTKLPIVFLHGIGIGLYPYIPFLHDLAALDPAVGILVLELMPISFRLSHTPLSRPAFTEEFTAILTQHDIQSFMLISHSYGTVLSTWLLRSERLSPRISSLVLIDPVVILLHHPSVAYNFVHRAPSTANEWQLQYFASRDPDVAHSLSRHFFWAENILWKEELAGRKVGVVISGNDLIINAPECWRYLTGRDVPESESGNLVWAGEAGGDLTVIWCEGVDHAQVFDTQVRRRVVVALAEEFLEDA</sequence>
<keyword evidence="2" id="KW-1185">Reference proteome</keyword>
<gene>
    <name evidence="1" type="ORF">C7212DRAFT_279205</name>
</gene>
<dbReference type="Gene3D" id="3.40.50.1820">
    <property type="entry name" value="alpha/beta hydrolase"/>
    <property type="match status" value="1"/>
</dbReference>
<dbReference type="AlphaFoldDB" id="A0A317STF9"/>
<dbReference type="EMBL" id="PYWC01000029">
    <property type="protein sequence ID" value="PWW76907.1"/>
    <property type="molecule type" value="Genomic_DNA"/>
</dbReference>
<dbReference type="STRING" id="42249.A0A317STF9"/>
<protein>
    <recommendedName>
        <fullName evidence="3">AB hydrolase-1 domain-containing protein</fullName>
    </recommendedName>
</protein>
<dbReference type="Proteomes" id="UP000246991">
    <property type="component" value="Unassembled WGS sequence"/>
</dbReference>
<proteinExistence type="predicted"/>
<dbReference type="OrthoDB" id="6431331at2759"/>
<name>A0A317STF9_9PEZI</name>
<accession>A0A317STF9</accession>
<dbReference type="PANTHER" id="PTHR37471">
    <property type="entry name" value="UNNAMED PRODUCT"/>
    <property type="match status" value="1"/>
</dbReference>
<dbReference type="PANTHER" id="PTHR37471:SF1">
    <property type="entry name" value="AB HYDROLASE-1 DOMAIN-CONTAINING PROTEIN"/>
    <property type="match status" value="1"/>
</dbReference>
<dbReference type="SUPFAM" id="SSF53474">
    <property type="entry name" value="alpha/beta-Hydrolases"/>
    <property type="match status" value="1"/>
</dbReference>